<reference evidence="2" key="1">
    <citation type="submission" date="2018-05" db="EMBL/GenBank/DDBJ databases">
        <authorList>
            <person name="Lanie J.A."/>
            <person name="Ng W.-L."/>
            <person name="Kazmierczak K.M."/>
            <person name="Andrzejewski T.M."/>
            <person name="Davidsen T.M."/>
            <person name="Wayne K.J."/>
            <person name="Tettelin H."/>
            <person name="Glass J.I."/>
            <person name="Rusch D."/>
            <person name="Podicherti R."/>
            <person name="Tsui H.-C.T."/>
            <person name="Winkler M.E."/>
        </authorList>
    </citation>
    <scope>NUCLEOTIDE SEQUENCE</scope>
</reference>
<name>A0A381YT06_9ZZZZ</name>
<dbReference type="InterPro" id="IPR041712">
    <property type="entry name" value="DHPS-like_MBL-fold"/>
</dbReference>
<dbReference type="AlphaFoldDB" id="A0A381YT06"/>
<dbReference type="InterPro" id="IPR052926">
    <property type="entry name" value="Metallo-beta-lactamase_dom"/>
</dbReference>
<dbReference type="InterPro" id="IPR036866">
    <property type="entry name" value="RibonucZ/Hydroxyglut_hydro"/>
</dbReference>
<dbReference type="SUPFAM" id="SSF56281">
    <property type="entry name" value="Metallo-hydrolase/oxidoreductase"/>
    <property type="match status" value="1"/>
</dbReference>
<dbReference type="PANTHER" id="PTHR13754">
    <property type="entry name" value="METALLO-BETA-LACTAMASE SUPERFAMILY PROTEIN"/>
    <property type="match status" value="1"/>
</dbReference>
<dbReference type="InterPro" id="IPR001279">
    <property type="entry name" value="Metallo-B-lactamas"/>
</dbReference>
<evidence type="ECO:0000313" key="2">
    <source>
        <dbReference type="EMBL" id="SVA80158.1"/>
    </source>
</evidence>
<dbReference type="Pfam" id="PF00753">
    <property type="entry name" value="Lactamase_B"/>
    <property type="match status" value="1"/>
</dbReference>
<accession>A0A381YT06</accession>
<organism evidence="2">
    <name type="scientific">marine metagenome</name>
    <dbReference type="NCBI Taxonomy" id="408172"/>
    <lineage>
        <taxon>unclassified sequences</taxon>
        <taxon>metagenomes</taxon>
        <taxon>ecological metagenomes</taxon>
    </lineage>
</organism>
<dbReference type="GO" id="GO:0016740">
    <property type="term" value="F:transferase activity"/>
    <property type="evidence" value="ECO:0007669"/>
    <property type="project" value="TreeGrafter"/>
</dbReference>
<dbReference type="EMBL" id="UINC01018990">
    <property type="protein sequence ID" value="SVA80158.1"/>
    <property type="molecule type" value="Genomic_DNA"/>
</dbReference>
<gene>
    <name evidence="2" type="ORF">METZ01_LOCUS133012</name>
</gene>
<protein>
    <recommendedName>
        <fullName evidence="1">Metallo-beta-lactamase domain-containing protein</fullName>
    </recommendedName>
</protein>
<evidence type="ECO:0000259" key="1">
    <source>
        <dbReference type="Pfam" id="PF00753"/>
    </source>
</evidence>
<proteinExistence type="predicted"/>
<feature type="domain" description="Metallo-beta-lactamase" evidence="1">
    <location>
        <begin position="45"/>
        <end position="105"/>
    </location>
</feature>
<dbReference type="Gene3D" id="3.60.15.10">
    <property type="entry name" value="Ribonuclease Z/Hydroxyacylglutathione hydrolase-like"/>
    <property type="match status" value="1"/>
</dbReference>
<dbReference type="CDD" id="cd07713">
    <property type="entry name" value="DHPS-like_MBL-fold"/>
    <property type="match status" value="1"/>
</dbReference>
<dbReference type="PANTHER" id="PTHR13754:SF18">
    <property type="entry name" value="7,8-DIHYDROPTERIN-6-METHYL-4-(BETA-D-RIBOFURANOSYL)-AMINOBENZENE-5'-PHOSPHATE SYNTHASE"/>
    <property type="match status" value="1"/>
</dbReference>
<sequence length="308" mass="34460">MKKLLLVLLFVPLVSFGQTNKINDYKVTILSTMLSDTHIGEWGFSAIIEADGQRILFDTGSRENTVLQNAKELNIDLNNIKDVFLSHNHKDHTGGLITLREKHPNSFSNAHVGEGIFYSRPNSRGSDHYILNNKNKIQNLGVNFISHTKPSQIIPGIWTTGKVPRKYDEKNWSELGKMIDYNGKITEDTIPEDQSLFFDTENGIVLISGCGHAGLANTLEYVKTIMPDRPIYKILGGFHLLKLDNEKLKWTANKMKEAGVKYFVGAHCTGINSTYKIRKFIGLSSKNALVGSVGTYINKDGIVPGYME</sequence>